<proteinExistence type="predicted"/>
<evidence type="ECO:0000313" key="2">
    <source>
        <dbReference type="Proteomes" id="UP000247612"/>
    </source>
</evidence>
<dbReference type="STRING" id="1034346.GCA_000313565_02620"/>
<protein>
    <submittedName>
        <fullName evidence="1">Uncharacterized protein</fullName>
    </submittedName>
</protein>
<sequence>MEKKLNELEFLGVQYLYELNMSVHKNNVRKVFEILVERFGSDVVEAYIKECKIKYPGHPIYSNL</sequence>
<reference evidence="1 2" key="1">
    <citation type="submission" date="2018-05" db="EMBL/GenBank/DDBJ databases">
        <title>Genomic Encyclopedia of Type Strains, Phase IV (KMG-IV): sequencing the most valuable type-strain genomes for metagenomic binning, comparative biology and taxonomic classification.</title>
        <authorList>
            <person name="Goeker M."/>
        </authorList>
    </citation>
    <scope>NUCLEOTIDE SEQUENCE [LARGE SCALE GENOMIC DNA]</scope>
    <source>
        <strain evidence="1 2">JC118</strain>
    </source>
</reference>
<evidence type="ECO:0000313" key="1">
    <source>
        <dbReference type="EMBL" id="PXX74628.1"/>
    </source>
</evidence>
<dbReference type="EMBL" id="QJKH01000022">
    <property type="protein sequence ID" value="PXX74628.1"/>
    <property type="molecule type" value="Genomic_DNA"/>
</dbReference>
<keyword evidence="2" id="KW-1185">Reference proteome</keyword>
<organism evidence="1 2">
    <name type="scientific">Dielma fastidiosa</name>
    <dbReference type="NCBI Taxonomy" id="1034346"/>
    <lineage>
        <taxon>Bacteria</taxon>
        <taxon>Bacillati</taxon>
        <taxon>Bacillota</taxon>
        <taxon>Erysipelotrichia</taxon>
        <taxon>Erysipelotrichales</taxon>
        <taxon>Erysipelotrichaceae</taxon>
        <taxon>Dielma</taxon>
    </lineage>
</organism>
<accession>A0A318KHI1</accession>
<dbReference type="RefSeq" id="WP_022938904.1">
    <property type="nucleotide sequence ID" value="NZ_CABKRQ010000007.1"/>
</dbReference>
<dbReference type="AlphaFoldDB" id="A0A318KHI1"/>
<dbReference type="Proteomes" id="UP000247612">
    <property type="component" value="Unassembled WGS sequence"/>
</dbReference>
<name>A0A318KHI1_9FIRM</name>
<comment type="caution">
    <text evidence="1">The sequence shown here is derived from an EMBL/GenBank/DDBJ whole genome shotgun (WGS) entry which is preliminary data.</text>
</comment>
<gene>
    <name evidence="1" type="ORF">DES51_12214</name>
</gene>